<dbReference type="InterPro" id="IPR036514">
    <property type="entry name" value="SGNH_hydro_sf"/>
</dbReference>
<proteinExistence type="predicted"/>
<keyword evidence="1" id="KW-1185">Reference proteome</keyword>
<name>A0A914RUP6_PAREQ</name>
<accession>A0A914RUP6</accession>
<protein>
    <submittedName>
        <fullName evidence="2">Phospholipase B1, membrane-associated</fullName>
    </submittedName>
</protein>
<dbReference type="SUPFAM" id="SSF52266">
    <property type="entry name" value="SGNH hydrolase"/>
    <property type="match status" value="1"/>
</dbReference>
<dbReference type="PANTHER" id="PTHR21325">
    <property type="entry name" value="PHOSPHOLIPASE B, PLB1"/>
    <property type="match status" value="1"/>
</dbReference>
<dbReference type="GO" id="GO:0006644">
    <property type="term" value="P:phospholipid metabolic process"/>
    <property type="evidence" value="ECO:0007669"/>
    <property type="project" value="TreeGrafter"/>
</dbReference>
<dbReference type="GO" id="GO:0004620">
    <property type="term" value="F:phospholipase activity"/>
    <property type="evidence" value="ECO:0007669"/>
    <property type="project" value="InterPro"/>
</dbReference>
<organism evidence="1 2">
    <name type="scientific">Parascaris equorum</name>
    <name type="common">Equine roundworm</name>
    <dbReference type="NCBI Taxonomy" id="6256"/>
    <lineage>
        <taxon>Eukaryota</taxon>
        <taxon>Metazoa</taxon>
        <taxon>Ecdysozoa</taxon>
        <taxon>Nematoda</taxon>
        <taxon>Chromadorea</taxon>
        <taxon>Rhabditida</taxon>
        <taxon>Spirurina</taxon>
        <taxon>Ascaridomorpha</taxon>
        <taxon>Ascaridoidea</taxon>
        <taxon>Ascarididae</taxon>
        <taxon>Parascaris</taxon>
    </lineage>
</organism>
<dbReference type="InterPro" id="IPR001087">
    <property type="entry name" value="GDSL"/>
</dbReference>
<evidence type="ECO:0000313" key="1">
    <source>
        <dbReference type="Proteomes" id="UP000887564"/>
    </source>
</evidence>
<dbReference type="WBParaSite" id="PEQ_0000997701-mRNA-1">
    <property type="protein sequence ID" value="PEQ_0000997701-mRNA-1"/>
    <property type="gene ID" value="PEQ_0000997701"/>
</dbReference>
<reference evidence="2" key="1">
    <citation type="submission" date="2022-11" db="UniProtKB">
        <authorList>
            <consortium name="WormBaseParasite"/>
        </authorList>
    </citation>
    <scope>IDENTIFICATION</scope>
</reference>
<dbReference type="AlphaFoldDB" id="A0A914RUP6"/>
<dbReference type="Proteomes" id="UP000887564">
    <property type="component" value="Unplaced"/>
</dbReference>
<dbReference type="PANTHER" id="PTHR21325:SF31">
    <property type="entry name" value="GH22081P-RELATED"/>
    <property type="match status" value="1"/>
</dbReference>
<sequence>LHIITHWRTANFFSDILRRLGASLIGYSTKESVGLNFAFPGAQSLHLHRQAVELVQQFPEEVKSNKWKLLTIFIGLNDMGHELFQHRGLDALRDRYKANLKDALRVLASHLNRTIVSIVSVPNMATFLEAQASASRLVPHFADVNMRRMCDSLNSAIESLVEDGSFERDDFTLVQQPFSALLVAYQFV</sequence>
<evidence type="ECO:0000313" key="2">
    <source>
        <dbReference type="WBParaSite" id="PEQ_0000997701-mRNA-1"/>
    </source>
</evidence>
<dbReference type="Gene3D" id="3.40.50.1110">
    <property type="entry name" value="SGNH hydrolase"/>
    <property type="match status" value="1"/>
</dbReference>
<dbReference type="Pfam" id="PF00657">
    <property type="entry name" value="Lipase_GDSL"/>
    <property type="match status" value="1"/>
</dbReference>
<dbReference type="InterPro" id="IPR038885">
    <property type="entry name" value="PLB1"/>
</dbReference>